<comment type="caution">
    <text evidence="1">The sequence shown here is derived from an EMBL/GenBank/DDBJ whole genome shotgun (WGS) entry which is preliminary data.</text>
</comment>
<dbReference type="OMA" id="ESIYLEW"/>
<dbReference type="Proteomes" id="UP000091967">
    <property type="component" value="Unassembled WGS sequence"/>
</dbReference>
<accession>A0A1B8B4Q2</accession>
<gene>
    <name evidence="1" type="ORF">FPOA_01655</name>
</gene>
<reference evidence="1 2" key="1">
    <citation type="submission" date="2016-06" db="EMBL/GenBank/DDBJ databases">
        <title>Living apart together: crosstalk between the core and supernumerary genomes in a fungal plant pathogen.</title>
        <authorList>
            <person name="Vanheule A."/>
            <person name="Audenaert K."/>
            <person name="Warris S."/>
            <person name="Van De Geest H."/>
            <person name="Schijlen E."/>
            <person name="Hofte M."/>
            <person name="De Saeger S."/>
            <person name="Haesaert G."/>
            <person name="Waalwijk C."/>
            <person name="Van Der Lee T."/>
        </authorList>
    </citation>
    <scope>NUCLEOTIDE SEQUENCE [LARGE SCALE GENOMIC DNA]</scope>
    <source>
        <strain evidence="1 2">2516</strain>
    </source>
</reference>
<protein>
    <recommendedName>
        <fullName evidence="3">F-box domain-containing protein</fullName>
    </recommendedName>
</protein>
<proteinExistence type="predicted"/>
<dbReference type="AlphaFoldDB" id="A0A1B8B4Q2"/>
<keyword evidence="2" id="KW-1185">Reference proteome</keyword>
<evidence type="ECO:0000313" key="1">
    <source>
        <dbReference type="EMBL" id="OBS27713.1"/>
    </source>
</evidence>
<dbReference type="EMBL" id="LYXU01000001">
    <property type="protein sequence ID" value="OBS27713.1"/>
    <property type="molecule type" value="Genomic_DNA"/>
</dbReference>
<evidence type="ECO:0008006" key="3">
    <source>
        <dbReference type="Google" id="ProtNLM"/>
    </source>
</evidence>
<name>A0A1B8B4Q2_FUSPO</name>
<organism evidence="1 2">
    <name type="scientific">Fusarium poae</name>
    <dbReference type="NCBI Taxonomy" id="36050"/>
    <lineage>
        <taxon>Eukaryota</taxon>
        <taxon>Fungi</taxon>
        <taxon>Dikarya</taxon>
        <taxon>Ascomycota</taxon>
        <taxon>Pezizomycotina</taxon>
        <taxon>Sordariomycetes</taxon>
        <taxon>Hypocreomycetidae</taxon>
        <taxon>Hypocreales</taxon>
        <taxon>Nectriaceae</taxon>
        <taxon>Fusarium</taxon>
    </lineage>
</organism>
<evidence type="ECO:0000313" key="2">
    <source>
        <dbReference type="Proteomes" id="UP000091967"/>
    </source>
</evidence>
<sequence>MSLQPSNNQSRPVQTSMLAMCPTELLLEIIGLINDNPDGYEAAKSLDNLSQTCSRMCDLARPFFFRANNFKQFFLSVRVANVAMMDRCEYYNAAPIDMMWRCHSRKIMQLPRLQTAVDILLNGMNEKGIGSEDEHQTRIRDKKRDMIFNALKWLLERGANGETTRGVETTIWAHEVPKLLGHMSTDLLNQMQRGISKRAMEVIFNMMKILSSHGFPIPTRRDTFSSERLAKTPRWGTDRRRYYFYMTPLTTTLKSHVIPAVLELMLSEHAGRGIKLRDWYDECPASLARLATRGYNFDVQWTEFTSIDKLIDILYADLHKEHTGWEESYFGEVADIFQEKLKLMIEYEMIDASEEALLKSIGAALYSIAADGMQAGLYDQEQVKTSWEKLGDAVKPFVTDANLVIDPDMQLTSDLHRVHRFYIDPEWNPWKSWFDRQNYVRYTRSGREWANGYVGGGNLTITTSDWYEWYPMEYEQASSLGVPEWYTVGLDEWHAYFPQLPSYLSDLSG</sequence>
<dbReference type="OrthoDB" id="5039224at2759"/>